<keyword evidence="3" id="KW-1185">Reference proteome</keyword>
<feature type="compositionally biased region" description="Polar residues" evidence="1">
    <location>
        <begin position="293"/>
        <end position="303"/>
    </location>
</feature>
<dbReference type="EMBL" id="VUOB01000067">
    <property type="protein sequence ID" value="KAA2253313.1"/>
    <property type="molecule type" value="Genomic_DNA"/>
</dbReference>
<dbReference type="SUPFAM" id="SSF52540">
    <property type="entry name" value="P-loop containing nucleoside triphosphate hydrolases"/>
    <property type="match status" value="1"/>
</dbReference>
<feature type="region of interest" description="Disordered" evidence="1">
    <location>
        <begin position="247"/>
        <end position="303"/>
    </location>
</feature>
<evidence type="ECO:0000256" key="1">
    <source>
        <dbReference type="SAM" id="MobiDB-lite"/>
    </source>
</evidence>
<comment type="caution">
    <text evidence="2">The sequence shown here is derived from an EMBL/GenBank/DDBJ whole genome shotgun (WGS) entry which is preliminary data.</text>
</comment>
<dbReference type="InterPro" id="IPR027417">
    <property type="entry name" value="P-loop_NTPase"/>
</dbReference>
<evidence type="ECO:0000313" key="2">
    <source>
        <dbReference type="EMBL" id="KAA2253313.1"/>
    </source>
</evidence>
<dbReference type="AlphaFoldDB" id="A0A5B2WMQ2"/>
<feature type="compositionally biased region" description="Low complexity" evidence="1">
    <location>
        <begin position="247"/>
        <end position="280"/>
    </location>
</feature>
<name>A0A5B2WMQ2_9PSEU</name>
<dbReference type="Proteomes" id="UP000323454">
    <property type="component" value="Unassembled WGS sequence"/>
</dbReference>
<reference evidence="2 3" key="1">
    <citation type="submission" date="2019-09" db="EMBL/GenBank/DDBJ databases">
        <title>Goodfellowia gen. nov., a new genus of the Pseudonocardineae related to Actinoalloteichus, containing Goodfellowia coeruleoviolacea gen. nov., comb. nov. gen. nov., comb. nov.</title>
        <authorList>
            <person name="Labeda D."/>
        </authorList>
    </citation>
    <scope>NUCLEOTIDE SEQUENCE [LARGE SCALE GENOMIC DNA]</scope>
    <source>
        <strain evidence="2 3">AN110305</strain>
    </source>
</reference>
<dbReference type="OrthoDB" id="5243870at2"/>
<proteinExistence type="predicted"/>
<sequence>MLVAVVSVKGSPGVTTFATALAARWPAPGRPVLVEADTSGGDLAARFSLESTPGLLSLAAAARRSADPALVWQHAQALPGGLPVVTAPPDADRARGALSALTPDPAAGAGVLRTAGNVPDAVLIVDCGRIDTGSPALPIVRAADAMVLLTGAHADDLAHLPRRLPAIGRWSPHPVMLLVGDGYSLAEVARELGVPPLGRVPNDPRGAAVLCGRPHSLRRGRGGPAHSPLGQLAHKVATVLAAQQAPPRALPHQAPVPHRPVPVLRAVPGVPGGPVSVNGVRSAPLPPGHPTFPDTSPQPGAAS</sequence>
<evidence type="ECO:0000313" key="3">
    <source>
        <dbReference type="Proteomes" id="UP000323454"/>
    </source>
</evidence>
<accession>A0A5B2WMQ2</accession>
<reference evidence="2 3" key="2">
    <citation type="submission" date="2019-09" db="EMBL/GenBank/DDBJ databases">
        <authorList>
            <person name="Jin C."/>
        </authorList>
    </citation>
    <scope>NUCLEOTIDE SEQUENCE [LARGE SCALE GENOMIC DNA]</scope>
    <source>
        <strain evidence="2 3">AN110305</strain>
    </source>
</reference>
<protein>
    <submittedName>
        <fullName evidence="2">Chromosome partitioning protein</fullName>
    </submittedName>
</protein>
<dbReference type="Gene3D" id="3.40.50.300">
    <property type="entry name" value="P-loop containing nucleotide triphosphate hydrolases"/>
    <property type="match status" value="1"/>
</dbReference>
<organism evidence="2 3">
    <name type="scientific">Solihabitans fulvus</name>
    <dbReference type="NCBI Taxonomy" id="1892852"/>
    <lineage>
        <taxon>Bacteria</taxon>
        <taxon>Bacillati</taxon>
        <taxon>Actinomycetota</taxon>
        <taxon>Actinomycetes</taxon>
        <taxon>Pseudonocardiales</taxon>
        <taxon>Pseudonocardiaceae</taxon>
        <taxon>Solihabitans</taxon>
    </lineage>
</organism>
<gene>
    <name evidence="2" type="ORF">F0L68_33430</name>
</gene>
<dbReference type="RefSeq" id="WP_149853878.1">
    <property type="nucleotide sequence ID" value="NZ_VUOB01000067.1"/>
</dbReference>